<sequence>MSHLHKLSTSNSTVLLLIELQFWIFNPTKVLPSFFSHGKLLFDTPEQPDKERT</sequence>
<dbReference type="AlphaFoldDB" id="A0A2P2P4W6"/>
<dbReference type="EMBL" id="GGEC01069187">
    <property type="protein sequence ID" value="MBX49671.1"/>
    <property type="molecule type" value="Transcribed_RNA"/>
</dbReference>
<evidence type="ECO:0000313" key="1">
    <source>
        <dbReference type="EMBL" id="MBX49671.1"/>
    </source>
</evidence>
<proteinExistence type="predicted"/>
<organism evidence="1">
    <name type="scientific">Rhizophora mucronata</name>
    <name type="common">Asiatic mangrove</name>
    <dbReference type="NCBI Taxonomy" id="61149"/>
    <lineage>
        <taxon>Eukaryota</taxon>
        <taxon>Viridiplantae</taxon>
        <taxon>Streptophyta</taxon>
        <taxon>Embryophyta</taxon>
        <taxon>Tracheophyta</taxon>
        <taxon>Spermatophyta</taxon>
        <taxon>Magnoliopsida</taxon>
        <taxon>eudicotyledons</taxon>
        <taxon>Gunneridae</taxon>
        <taxon>Pentapetalae</taxon>
        <taxon>rosids</taxon>
        <taxon>fabids</taxon>
        <taxon>Malpighiales</taxon>
        <taxon>Rhizophoraceae</taxon>
        <taxon>Rhizophora</taxon>
    </lineage>
</organism>
<name>A0A2P2P4W6_RHIMU</name>
<reference evidence="1" key="1">
    <citation type="submission" date="2018-02" db="EMBL/GenBank/DDBJ databases">
        <title>Rhizophora mucronata_Transcriptome.</title>
        <authorList>
            <person name="Meera S.P."/>
            <person name="Sreeshan A."/>
            <person name="Augustine A."/>
        </authorList>
    </citation>
    <scope>NUCLEOTIDE SEQUENCE</scope>
    <source>
        <tissue evidence="1">Leaf</tissue>
    </source>
</reference>
<accession>A0A2P2P4W6</accession>
<protein>
    <submittedName>
        <fullName evidence="1">Uncharacterized protein MANES_14G133100</fullName>
    </submittedName>
</protein>